<evidence type="ECO:0000256" key="10">
    <source>
        <dbReference type="RuleBase" id="RU362071"/>
    </source>
</evidence>
<comment type="subcellular location">
    <subcellularLocation>
        <location evidence="10">Cell membrane</location>
        <topology evidence="10">Multi-pass membrane protein</topology>
    </subcellularLocation>
    <subcellularLocation>
        <location evidence="10">Bacterial flagellum basal body</location>
    </subcellularLocation>
</comment>
<name>A0A8B6X686_9BURK</name>
<keyword evidence="12" id="KW-0966">Cell projection</keyword>
<feature type="transmembrane region" description="Helical" evidence="10">
    <location>
        <begin position="76"/>
        <end position="94"/>
    </location>
</feature>
<evidence type="ECO:0000256" key="3">
    <source>
        <dbReference type="ARBA" id="ARBA00021717"/>
    </source>
</evidence>
<sequence>MVSFSFEQVWNLLVQFWWPFVRLLALFGTAPVLSHRSIPTRFRVLGALVLAIVLAPAIPDAATVSNGGALENVGTLLRQLMVGFVIGFSMRLVFAAVEYAGDLAGLQMGLSFATFVDPQNARQTPLLGSFLSLFATMLFLSADGHLMLIAQLAESFRVIPVLGPVTAGFDLLGIASWGSQLFTIGFNLALPVIVAILVCNMALGVMARVAPQLSIFNVGFAVTLLVGLFIVAMMLPLLGAPLDRLFNDPLWTRVR</sequence>
<feature type="transmembrane region" description="Helical" evidence="10">
    <location>
        <begin position="184"/>
        <end position="203"/>
    </location>
</feature>
<dbReference type="NCBIfam" id="TIGR01400">
    <property type="entry name" value="fliR"/>
    <property type="match status" value="1"/>
</dbReference>
<dbReference type="OrthoDB" id="9797790at2"/>
<comment type="function">
    <text evidence="1 10">Role in flagellar biosynthesis.</text>
</comment>
<evidence type="ECO:0000256" key="5">
    <source>
        <dbReference type="ARBA" id="ARBA00022692"/>
    </source>
</evidence>
<dbReference type="GO" id="GO:0044780">
    <property type="term" value="P:bacterial-type flagellum assembly"/>
    <property type="evidence" value="ECO:0007669"/>
    <property type="project" value="UniProtKB-UniRule"/>
</dbReference>
<feature type="transmembrane region" description="Helical" evidence="10">
    <location>
        <begin position="12"/>
        <end position="33"/>
    </location>
</feature>
<proteinExistence type="inferred from homology"/>
<dbReference type="RefSeq" id="WP_028312546.1">
    <property type="nucleotide sequence ID" value="NZ_KI519499.1"/>
</dbReference>
<keyword evidence="12" id="KW-0969">Cilium</keyword>
<feature type="transmembrane region" description="Helical" evidence="10">
    <location>
        <begin position="128"/>
        <end position="146"/>
    </location>
</feature>
<evidence type="ECO:0000256" key="9">
    <source>
        <dbReference type="NCBIfam" id="TIGR01400"/>
    </source>
</evidence>
<dbReference type="GO" id="GO:0009425">
    <property type="term" value="C:bacterial-type flagellum basal body"/>
    <property type="evidence" value="ECO:0007669"/>
    <property type="project" value="UniProtKB-SubCell"/>
</dbReference>
<gene>
    <name evidence="12" type="primary">fliR</name>
</gene>
<evidence type="ECO:0000256" key="7">
    <source>
        <dbReference type="ARBA" id="ARBA00023136"/>
    </source>
</evidence>
<dbReference type="PANTHER" id="PTHR30065:SF8">
    <property type="entry name" value="FLAGELLAR BIOSYNTHETIC PROTEIN FLIR"/>
    <property type="match status" value="1"/>
</dbReference>
<evidence type="ECO:0000256" key="8">
    <source>
        <dbReference type="ARBA" id="ARBA00023143"/>
    </source>
</evidence>
<feature type="transmembrane region" description="Helical" evidence="10">
    <location>
        <begin position="45"/>
        <end position="64"/>
    </location>
</feature>
<keyword evidence="4 10" id="KW-1003">Cell membrane</keyword>
<keyword evidence="12" id="KW-0282">Flagellum</keyword>
<feature type="transmembrane region" description="Helical" evidence="10">
    <location>
        <begin position="215"/>
        <end position="238"/>
    </location>
</feature>
<evidence type="ECO:0000256" key="4">
    <source>
        <dbReference type="ARBA" id="ARBA00022475"/>
    </source>
</evidence>
<dbReference type="InterPro" id="IPR006303">
    <property type="entry name" value="FliR"/>
</dbReference>
<evidence type="ECO:0000313" key="11">
    <source>
        <dbReference type="Proteomes" id="UP000675920"/>
    </source>
</evidence>
<evidence type="ECO:0000256" key="6">
    <source>
        <dbReference type="ARBA" id="ARBA00022989"/>
    </source>
</evidence>
<comment type="similarity">
    <text evidence="2 10">Belongs to the FliR/MopE/SpaR family.</text>
</comment>
<evidence type="ECO:0000256" key="2">
    <source>
        <dbReference type="ARBA" id="ARBA00009772"/>
    </source>
</evidence>
<dbReference type="PRINTS" id="PR00953">
    <property type="entry name" value="TYPE3IMRPROT"/>
</dbReference>
<organism evidence="11 12">
    <name type="scientific">Derxia gummosa DSM 723</name>
    <dbReference type="NCBI Taxonomy" id="1121388"/>
    <lineage>
        <taxon>Bacteria</taxon>
        <taxon>Pseudomonadati</taxon>
        <taxon>Pseudomonadota</taxon>
        <taxon>Betaproteobacteria</taxon>
        <taxon>Burkholderiales</taxon>
        <taxon>Alcaligenaceae</taxon>
        <taxon>Derxia</taxon>
    </lineage>
</organism>
<dbReference type="Pfam" id="PF01311">
    <property type="entry name" value="Bac_export_1"/>
    <property type="match status" value="1"/>
</dbReference>
<evidence type="ECO:0000313" key="12">
    <source>
        <dbReference type="RefSeq" id="WP_028312546.1"/>
    </source>
</evidence>
<dbReference type="GO" id="GO:0005886">
    <property type="term" value="C:plasma membrane"/>
    <property type="evidence" value="ECO:0007669"/>
    <property type="project" value="UniProtKB-SubCell"/>
</dbReference>
<dbReference type="Proteomes" id="UP000675920">
    <property type="component" value="Unplaced"/>
</dbReference>
<dbReference type="InterPro" id="IPR002010">
    <property type="entry name" value="T3SS_IM_R"/>
</dbReference>
<keyword evidence="6 10" id="KW-1133">Transmembrane helix</keyword>
<dbReference type="AlphaFoldDB" id="A0A8B6X686"/>
<keyword evidence="11" id="KW-1185">Reference proteome</keyword>
<keyword evidence="5 10" id="KW-0812">Transmembrane</keyword>
<dbReference type="GO" id="GO:0006605">
    <property type="term" value="P:protein targeting"/>
    <property type="evidence" value="ECO:0007669"/>
    <property type="project" value="UniProtKB-UniRule"/>
</dbReference>
<reference evidence="12" key="1">
    <citation type="submission" date="2025-08" db="UniProtKB">
        <authorList>
            <consortium name="RefSeq"/>
        </authorList>
    </citation>
    <scope>IDENTIFICATION</scope>
</reference>
<dbReference type="PANTHER" id="PTHR30065">
    <property type="entry name" value="FLAGELLAR BIOSYNTHETIC PROTEIN FLIR"/>
    <property type="match status" value="1"/>
</dbReference>
<keyword evidence="8 10" id="KW-0975">Bacterial flagellum</keyword>
<protein>
    <recommendedName>
        <fullName evidence="3 9">Flagellar biosynthetic protein FliR</fullName>
    </recommendedName>
</protein>
<accession>A0A8B6X686</accession>
<evidence type="ECO:0000256" key="1">
    <source>
        <dbReference type="ARBA" id="ARBA00002578"/>
    </source>
</evidence>
<keyword evidence="7 10" id="KW-0472">Membrane</keyword>